<evidence type="ECO:0000313" key="4">
    <source>
        <dbReference type="EMBL" id="CAG9861775.1"/>
    </source>
</evidence>
<dbReference type="AlphaFoldDB" id="A0A9N9TT40"/>
<dbReference type="Pfam" id="PF13499">
    <property type="entry name" value="EF-hand_7"/>
    <property type="match status" value="2"/>
</dbReference>
<name>A0A9N9TT40_PHYSR</name>
<dbReference type="PANTHER" id="PTHR23048:SF0">
    <property type="entry name" value="CALMODULIN LIKE 3"/>
    <property type="match status" value="1"/>
</dbReference>
<proteinExistence type="predicted"/>
<dbReference type="Gene3D" id="1.10.238.10">
    <property type="entry name" value="EF-hand"/>
    <property type="match status" value="2"/>
</dbReference>
<dbReference type="Proteomes" id="UP001153712">
    <property type="component" value="Chromosome 4"/>
</dbReference>
<gene>
    <name evidence="4" type="ORF">PHYEVI_LOCUS8104</name>
</gene>
<dbReference type="GO" id="GO:0005509">
    <property type="term" value="F:calcium ion binding"/>
    <property type="evidence" value="ECO:0007669"/>
    <property type="project" value="InterPro"/>
</dbReference>
<feature type="domain" description="EF-hand" evidence="3">
    <location>
        <begin position="91"/>
        <end position="126"/>
    </location>
</feature>
<dbReference type="CDD" id="cd00051">
    <property type="entry name" value="EFh"/>
    <property type="match status" value="1"/>
</dbReference>
<evidence type="ECO:0000256" key="1">
    <source>
        <dbReference type="ARBA" id="ARBA00022737"/>
    </source>
</evidence>
<keyword evidence="2" id="KW-0106">Calcium</keyword>
<organism evidence="4 5">
    <name type="scientific">Phyllotreta striolata</name>
    <name type="common">Striped flea beetle</name>
    <name type="synonym">Crioceris striolata</name>
    <dbReference type="NCBI Taxonomy" id="444603"/>
    <lineage>
        <taxon>Eukaryota</taxon>
        <taxon>Metazoa</taxon>
        <taxon>Ecdysozoa</taxon>
        <taxon>Arthropoda</taxon>
        <taxon>Hexapoda</taxon>
        <taxon>Insecta</taxon>
        <taxon>Pterygota</taxon>
        <taxon>Neoptera</taxon>
        <taxon>Endopterygota</taxon>
        <taxon>Coleoptera</taxon>
        <taxon>Polyphaga</taxon>
        <taxon>Cucujiformia</taxon>
        <taxon>Chrysomeloidea</taxon>
        <taxon>Chrysomelidae</taxon>
        <taxon>Galerucinae</taxon>
        <taxon>Alticini</taxon>
        <taxon>Phyllotreta</taxon>
    </lineage>
</organism>
<evidence type="ECO:0000313" key="5">
    <source>
        <dbReference type="Proteomes" id="UP001153712"/>
    </source>
</evidence>
<dbReference type="FunFam" id="1.10.238.10:FF:000527">
    <property type="entry name" value="Calmodulin-3"/>
    <property type="match status" value="1"/>
</dbReference>
<keyword evidence="5" id="KW-1185">Reference proteome</keyword>
<sequence length="161" mass="18834">MGCRSSKKKQIVIYLSRLKLLEYREMFDMFDEDGDGKITLEEIMKVLQSLNVHVSEAEAQMMMSDVDLDVSGTIDFGEFLLMIYTHLQQKRRKQDIIEMFNYLDVRHTGEINFEDLKIAMLSIGEDFTDEEIAEMMEEADQNGDGVIDFQEFSDLCKRLYL</sequence>
<dbReference type="PROSITE" id="PS00018">
    <property type="entry name" value="EF_HAND_1"/>
    <property type="match status" value="2"/>
</dbReference>
<protein>
    <recommendedName>
        <fullName evidence="3">EF-hand domain-containing protein</fullName>
    </recommendedName>
</protein>
<dbReference type="PANTHER" id="PTHR23048">
    <property type="entry name" value="MYOSIN LIGHT CHAIN 1, 3"/>
    <property type="match status" value="1"/>
</dbReference>
<reference evidence="4" key="1">
    <citation type="submission" date="2022-01" db="EMBL/GenBank/DDBJ databases">
        <authorList>
            <person name="King R."/>
        </authorList>
    </citation>
    <scope>NUCLEOTIDE SEQUENCE</scope>
</reference>
<evidence type="ECO:0000259" key="3">
    <source>
        <dbReference type="PROSITE" id="PS50222"/>
    </source>
</evidence>
<dbReference type="InterPro" id="IPR002048">
    <property type="entry name" value="EF_hand_dom"/>
</dbReference>
<dbReference type="PROSITE" id="PS50222">
    <property type="entry name" value="EF_HAND_2"/>
    <property type="match status" value="4"/>
</dbReference>
<dbReference type="GO" id="GO:0016460">
    <property type="term" value="C:myosin II complex"/>
    <property type="evidence" value="ECO:0007669"/>
    <property type="project" value="TreeGrafter"/>
</dbReference>
<dbReference type="InterPro" id="IPR011992">
    <property type="entry name" value="EF-hand-dom_pair"/>
</dbReference>
<dbReference type="InterPro" id="IPR018247">
    <property type="entry name" value="EF_Hand_1_Ca_BS"/>
</dbReference>
<dbReference type="SUPFAM" id="SSF47473">
    <property type="entry name" value="EF-hand"/>
    <property type="match status" value="1"/>
</dbReference>
<dbReference type="OrthoDB" id="428774at2759"/>
<feature type="domain" description="EF-hand" evidence="3">
    <location>
        <begin position="127"/>
        <end position="161"/>
    </location>
</feature>
<evidence type="ECO:0000256" key="2">
    <source>
        <dbReference type="ARBA" id="ARBA00022837"/>
    </source>
</evidence>
<feature type="domain" description="EF-hand" evidence="3">
    <location>
        <begin position="54"/>
        <end position="89"/>
    </location>
</feature>
<dbReference type="EMBL" id="OU900097">
    <property type="protein sequence ID" value="CAG9861775.1"/>
    <property type="molecule type" value="Genomic_DNA"/>
</dbReference>
<dbReference type="InterPro" id="IPR050230">
    <property type="entry name" value="CALM/Myosin/TropC-like"/>
</dbReference>
<feature type="domain" description="EF-hand" evidence="3">
    <location>
        <begin position="18"/>
        <end position="53"/>
    </location>
</feature>
<accession>A0A9N9TT40</accession>
<dbReference type="GO" id="GO:0072686">
    <property type="term" value="C:mitotic spindle"/>
    <property type="evidence" value="ECO:0007669"/>
    <property type="project" value="UniProtKB-ARBA"/>
</dbReference>
<dbReference type="SMART" id="SM00054">
    <property type="entry name" value="EFh"/>
    <property type="match status" value="4"/>
</dbReference>
<keyword evidence="1" id="KW-0677">Repeat</keyword>